<dbReference type="Pfam" id="PF10991">
    <property type="entry name" value="Enc34_ssDNA-bd"/>
    <property type="match status" value="1"/>
</dbReference>
<organism evidence="1">
    <name type="scientific">uncultured Caudovirales phage</name>
    <dbReference type="NCBI Taxonomy" id="2100421"/>
    <lineage>
        <taxon>Viruses</taxon>
        <taxon>Duplodnaviria</taxon>
        <taxon>Heunggongvirae</taxon>
        <taxon>Uroviricota</taxon>
        <taxon>Caudoviricetes</taxon>
        <taxon>Peduoviridae</taxon>
        <taxon>Maltschvirus</taxon>
        <taxon>Maltschvirus maltsch</taxon>
    </lineage>
</organism>
<dbReference type="EMBL" id="LR796143">
    <property type="protein sequence ID" value="CAB4121186.1"/>
    <property type="molecule type" value="Genomic_DNA"/>
</dbReference>
<evidence type="ECO:0000313" key="1">
    <source>
        <dbReference type="EMBL" id="CAB4121186.1"/>
    </source>
</evidence>
<gene>
    <name evidence="1" type="ORF">UFOVP6_37</name>
</gene>
<dbReference type="Gene3D" id="2.40.50.140">
    <property type="entry name" value="Nucleic acid-binding proteins"/>
    <property type="match status" value="1"/>
</dbReference>
<protein>
    <submittedName>
        <fullName evidence="1">Uncharacterized protein</fullName>
    </submittedName>
</protein>
<accession>A0A6J5KJ74</accession>
<proteinExistence type="predicted"/>
<sequence length="231" mass="24436">MNIQMMNTRHAAEVIQRLVASNPSRLLDTGDVVMPPARLSFGNLAKQGKNMNNPNEVGKFGANLLFTPDVDMSILQNRRLAVLKEAFPMNPTGAGMKNPFRNQADRVAPAQGGANAQGKTTPGYVPGCAFIAPTGNRRPGLFTGPITNGVPSMFVGDEAAIEKEFYSGCWVIAVVNAYASKNTANPGVFFGLQSVLKVMDDNEFKGAGGVDPRAAFGGVAIDSSVNPSSLF</sequence>
<reference evidence="1" key="1">
    <citation type="submission" date="2020-04" db="EMBL/GenBank/DDBJ databases">
        <authorList>
            <person name="Chiriac C."/>
            <person name="Salcher M."/>
            <person name="Ghai R."/>
            <person name="Kavagutti S V."/>
        </authorList>
    </citation>
    <scope>NUCLEOTIDE SEQUENCE</scope>
</reference>
<name>A0A6J5KJ74_9CAUD</name>
<dbReference type="InterPro" id="IPR012340">
    <property type="entry name" value="NA-bd_OB-fold"/>
</dbReference>
<dbReference type="InterPro" id="IPR022595">
    <property type="entry name" value="Enc34_ssDNA-bd"/>
</dbReference>